<feature type="domain" description="Terminase large subunit-like ATPase" evidence="1">
    <location>
        <begin position="107"/>
        <end position="265"/>
    </location>
</feature>
<dbReference type="InterPro" id="IPR005021">
    <property type="entry name" value="Terminase_largesu-like"/>
</dbReference>
<dbReference type="KEGG" id="vg:24725330"/>
<dbReference type="GeneID" id="24725330"/>
<name>A0A0A0YRS2_9CAUD</name>
<dbReference type="Proteomes" id="UP000030327">
    <property type="component" value="Segment"/>
</dbReference>
<dbReference type="PANTHER" id="PTHR41287">
    <property type="match status" value="1"/>
</dbReference>
<accession>A0A0A0YRS2</accession>
<evidence type="ECO:0000313" key="3">
    <source>
        <dbReference type="EMBL" id="AIX12914.1"/>
    </source>
</evidence>
<dbReference type="InterPro" id="IPR046462">
    <property type="entry name" value="TerL_nuclease"/>
</dbReference>
<dbReference type="Gene3D" id="3.40.50.300">
    <property type="entry name" value="P-loop containing nucleotide triphosphate hydrolases"/>
    <property type="match status" value="1"/>
</dbReference>
<evidence type="ECO:0000259" key="1">
    <source>
        <dbReference type="Pfam" id="PF03354"/>
    </source>
</evidence>
<reference evidence="3 4" key="1">
    <citation type="submission" date="2014-10" db="EMBL/GenBank/DDBJ databases">
        <title>Genome nucleotide sequence and annotation of the Streptococcus pnumoniae phage SpSL1, virulent form.</title>
        <authorList>
            <person name="Furi L."/>
            <person name="Clockie M.R."/>
            <person name="Oggioni M.R."/>
        </authorList>
    </citation>
    <scope>NUCLEOTIDE SEQUENCE [LARGE SCALE GENOMIC DNA]</scope>
</reference>
<organism evidence="3 4">
    <name type="scientific">Streptococcus phage SpSL1</name>
    <dbReference type="NCBI Taxonomy" id="1566990"/>
    <lineage>
        <taxon>Viruses</taxon>
        <taxon>Duplodnaviria</taxon>
        <taxon>Heunggongvirae</taxon>
        <taxon>Uroviricota</taxon>
        <taxon>Caudoviricetes</taxon>
        <taxon>Mcshanvirinae</taxon>
        <taxon>Adrianbuildvirus</taxon>
        <taxon>Adrianbuildvirus SpSL1</taxon>
    </lineage>
</organism>
<dbReference type="InterPro" id="IPR046461">
    <property type="entry name" value="TerL_ATPase"/>
</dbReference>
<proteinExistence type="predicted"/>
<keyword evidence="4" id="KW-1185">Reference proteome</keyword>
<dbReference type="GO" id="GO:0004519">
    <property type="term" value="F:endonuclease activity"/>
    <property type="evidence" value="ECO:0007669"/>
    <property type="project" value="InterPro"/>
</dbReference>
<feature type="domain" description="Terminase large subunit-like endonuclease" evidence="2">
    <location>
        <begin position="273"/>
        <end position="555"/>
    </location>
</feature>
<dbReference type="InterPro" id="IPR027417">
    <property type="entry name" value="P-loop_NTPase"/>
</dbReference>
<gene>
    <name evidence="3" type="ORF">SpSL1_31</name>
</gene>
<dbReference type="Pfam" id="PF03354">
    <property type="entry name" value="TerL_ATPase"/>
    <property type="match status" value="1"/>
</dbReference>
<dbReference type="OrthoDB" id="1044at10239"/>
<protein>
    <submittedName>
        <fullName evidence="3">Terminase large subunit</fullName>
    </submittedName>
</protein>
<sequence length="570" mass="66587">MVEMRYFDKYAQLVYSGKIRVCALTMKSIKRVERYKEQYIFKQEEADKRIEFIEEECSNTKGLAGKLRLALPQKVWLETTWGFYHTVEVTKTDPDTLEEYKDFEERRLIHEVPIIVPRGTGKTTLGSAIGEVGQIIDGEWGADIQLLAYSREQAGYLFNASRAMLSNEESLLHYMREADILRSTKQGILYETTNSLMSIKTSDYESLDGTNAHYNIFDEVHTYDDDFIKVVNDGSSRKRKNWITWYISTNGTKRDKLFDKYYNIWVDILDEKIVNDSVMPWIYQLDDVSEIHNPDMWQKAMPLLGITTEKETIAKDIEMSKNDPAQQAELMAKTFNIPVNNYLAYFSNEECKGWSDKFDKSLFVGNEERSARCVLGVDLSDVNDICSVSFMVVRGEERQYLNKKFMPRHTIEGLPKELRDKYAEWELSGQLHVHELDYNDQAYIFEELRQFMSENRILPVAVGYDRWNAKELIRLINDYYGDICHDIPQTVKSLSNPLKVYKEKAKMGKIIFDDPVATWNHANVRVKIDANNNVFPNKEKAKEKIDVFASQLDAFICYENFKEDLSYYFD</sequence>
<evidence type="ECO:0000313" key="4">
    <source>
        <dbReference type="Proteomes" id="UP000030327"/>
    </source>
</evidence>
<dbReference type="Pfam" id="PF20441">
    <property type="entry name" value="TerL_nuclease"/>
    <property type="match status" value="1"/>
</dbReference>
<evidence type="ECO:0000259" key="2">
    <source>
        <dbReference type="Pfam" id="PF20441"/>
    </source>
</evidence>
<dbReference type="PANTHER" id="PTHR41287:SF1">
    <property type="entry name" value="PROTEIN YMFN"/>
    <property type="match status" value="1"/>
</dbReference>
<dbReference type="RefSeq" id="YP_009152978.1">
    <property type="nucleotide sequence ID" value="NC_027396.1"/>
</dbReference>
<dbReference type="EMBL" id="KM882824">
    <property type="protein sequence ID" value="AIX12914.1"/>
    <property type="molecule type" value="Genomic_DNA"/>
</dbReference>